<evidence type="ECO:0000313" key="1">
    <source>
        <dbReference type="EMBL" id="PSU30725.1"/>
    </source>
</evidence>
<dbReference type="EMBL" id="PYMK01000003">
    <property type="protein sequence ID" value="PSU30725.1"/>
    <property type="molecule type" value="Genomic_DNA"/>
</dbReference>
<protein>
    <submittedName>
        <fullName evidence="1">Uncharacterized protein</fullName>
    </submittedName>
</protein>
<comment type="caution">
    <text evidence="1">The sequence shown here is derived from an EMBL/GenBank/DDBJ whole genome shotgun (WGS) entry which is preliminary data.</text>
</comment>
<dbReference type="AlphaFoldDB" id="A0A2T3IQW3"/>
<accession>A0A2T3IQW3</accession>
<reference evidence="1 2" key="1">
    <citation type="submission" date="2018-03" db="EMBL/GenBank/DDBJ databases">
        <title>Whole genome sequencing of Histamine producing bacteria.</title>
        <authorList>
            <person name="Butler K."/>
        </authorList>
    </citation>
    <scope>NUCLEOTIDE SEQUENCE [LARGE SCALE GENOMIC DNA]</scope>
    <source>
        <strain evidence="1 2">BS2</strain>
    </source>
</reference>
<name>A0A2T3IQW3_9GAMM</name>
<dbReference type="OrthoDB" id="9802640at2"/>
<evidence type="ECO:0000313" key="2">
    <source>
        <dbReference type="Proteomes" id="UP000240254"/>
    </source>
</evidence>
<dbReference type="RefSeq" id="WP_065168335.1">
    <property type="nucleotide sequence ID" value="NZ_LZEZ01000025.1"/>
</dbReference>
<gene>
    <name evidence="1" type="ORF">CTM88_03735</name>
</gene>
<sequence length="131" mass="15279">MKKFKTVTKFLEEIGFSCKGRQGQYSYVDHEKKMVFFGIDQNNGDNENLILSAKWEYDHKRKTKSGRSYKRGNYTTSLDNIHLVQDSGYQLVACKIKTVQKDGKTTKSNLFDIDNLRTYRLKKVGDDYCVQ</sequence>
<organism evidence="1 2">
    <name type="scientific">Photobacterium aquimaris</name>
    <dbReference type="NCBI Taxonomy" id="512643"/>
    <lineage>
        <taxon>Bacteria</taxon>
        <taxon>Pseudomonadati</taxon>
        <taxon>Pseudomonadota</taxon>
        <taxon>Gammaproteobacteria</taxon>
        <taxon>Vibrionales</taxon>
        <taxon>Vibrionaceae</taxon>
        <taxon>Photobacterium</taxon>
    </lineage>
</organism>
<dbReference type="Proteomes" id="UP000240254">
    <property type="component" value="Unassembled WGS sequence"/>
</dbReference>
<proteinExistence type="predicted"/>